<organism evidence="1 2">
    <name type="scientific">Sorangium atrum</name>
    <dbReference type="NCBI Taxonomy" id="2995308"/>
    <lineage>
        <taxon>Bacteria</taxon>
        <taxon>Pseudomonadati</taxon>
        <taxon>Myxococcota</taxon>
        <taxon>Polyangia</taxon>
        <taxon>Polyangiales</taxon>
        <taxon>Polyangiaceae</taxon>
        <taxon>Sorangium</taxon>
    </lineage>
</organism>
<accession>A0ABT5BZB2</accession>
<evidence type="ECO:0000313" key="1">
    <source>
        <dbReference type="EMBL" id="MDC0679068.1"/>
    </source>
</evidence>
<evidence type="ECO:0000313" key="2">
    <source>
        <dbReference type="Proteomes" id="UP001217485"/>
    </source>
</evidence>
<keyword evidence="2" id="KW-1185">Reference proteome</keyword>
<name>A0ABT5BZB2_9BACT</name>
<protein>
    <submittedName>
        <fullName evidence="1">Uncharacterized protein</fullName>
    </submittedName>
</protein>
<proteinExistence type="predicted"/>
<comment type="caution">
    <text evidence="1">The sequence shown here is derived from an EMBL/GenBank/DDBJ whole genome shotgun (WGS) entry which is preliminary data.</text>
</comment>
<reference evidence="1 2" key="1">
    <citation type="submission" date="2023-01" db="EMBL/GenBank/DDBJ databases">
        <title>Minimal conservation of predation-associated metabolite biosynthetic gene clusters underscores biosynthetic potential of Myxococcota including descriptions for ten novel species: Archangium lansinium sp. nov., Myxococcus landrumus sp. nov., Nannocystis bai.</title>
        <authorList>
            <person name="Ahearne A."/>
            <person name="Stevens C."/>
            <person name="Dowd S."/>
        </authorList>
    </citation>
    <scope>NUCLEOTIDE SEQUENCE [LARGE SCALE GENOMIC DNA]</scope>
    <source>
        <strain evidence="1 2">WIWO2</strain>
    </source>
</reference>
<dbReference type="EMBL" id="JAQNDK010000002">
    <property type="protein sequence ID" value="MDC0679068.1"/>
    <property type="molecule type" value="Genomic_DNA"/>
</dbReference>
<sequence length="138" mass="14427">MLVRSVSFGLTAETPATSGAGVVLAQPGPPLLEGGALVHVVHGSSRVPAVDIEVERAEVLRGVFLTLIYAPAQGGVTVPLLGPRLVFPDDIDDVGADLVGSFRCEIVLAPRVGAFYLHAAYRQYVSNVVRLMAPPGAR</sequence>
<dbReference type="Proteomes" id="UP001217485">
    <property type="component" value="Unassembled WGS sequence"/>
</dbReference>
<gene>
    <name evidence="1" type="ORF">POL72_15095</name>
</gene>
<dbReference type="RefSeq" id="WP_272096007.1">
    <property type="nucleotide sequence ID" value="NZ_JAQNDK010000002.1"/>
</dbReference>